<reference evidence="2 3" key="1">
    <citation type="journal article" date="2021" name="Microbiol. Spectr.">
        <title>A Single Bacterium Capable of Oxidation and Reduction of Iron at Circumneutral pH.</title>
        <authorList>
            <person name="Kato S."/>
            <person name="Ohkuma M."/>
        </authorList>
    </citation>
    <scope>NUCLEOTIDE SEQUENCE [LARGE SCALE GENOMIC DNA]</scope>
    <source>
        <strain evidence="2 3">MIZ03</strain>
    </source>
</reference>
<keyword evidence="1" id="KW-0812">Transmembrane</keyword>
<dbReference type="Proteomes" id="UP000824366">
    <property type="component" value="Chromosome"/>
</dbReference>
<evidence type="ECO:0000256" key="1">
    <source>
        <dbReference type="SAM" id="Phobius"/>
    </source>
</evidence>
<sequence>MHPLLVLLATRPQLLVDHAQAYAALCQEDFGLARSAWLKQLVWQAVAWCGLITAVVLGGVAVMLWAVTPQMPIHAVWALWVTPLLPLAIAVLGFVLASQKNQTQAFSNLSRQINADLAMLRALDPP</sequence>
<keyword evidence="1" id="KW-1133">Transmembrane helix</keyword>
<feature type="transmembrane region" description="Helical" evidence="1">
    <location>
        <begin position="77"/>
        <end position="97"/>
    </location>
</feature>
<protein>
    <submittedName>
        <fullName evidence="2">Uncharacterized protein</fullName>
    </submittedName>
</protein>
<organism evidence="2 3">
    <name type="scientific">Rhodoferax lithotrophicus</name>
    <dbReference type="NCBI Taxonomy" id="2798804"/>
    <lineage>
        <taxon>Bacteria</taxon>
        <taxon>Pseudomonadati</taxon>
        <taxon>Pseudomonadota</taxon>
        <taxon>Betaproteobacteria</taxon>
        <taxon>Burkholderiales</taxon>
        <taxon>Comamonadaceae</taxon>
        <taxon>Rhodoferax</taxon>
    </lineage>
</organism>
<dbReference type="EMBL" id="AP024238">
    <property type="protein sequence ID" value="BCO28073.1"/>
    <property type="molecule type" value="Genomic_DNA"/>
</dbReference>
<keyword evidence="3" id="KW-1185">Reference proteome</keyword>
<dbReference type="RefSeq" id="WP_223904065.1">
    <property type="nucleotide sequence ID" value="NZ_AP024238.1"/>
</dbReference>
<name>A0ABM7MP16_9BURK</name>
<evidence type="ECO:0000313" key="3">
    <source>
        <dbReference type="Proteomes" id="UP000824366"/>
    </source>
</evidence>
<accession>A0ABM7MP16</accession>
<feature type="transmembrane region" description="Helical" evidence="1">
    <location>
        <begin position="42"/>
        <end position="65"/>
    </location>
</feature>
<proteinExistence type="predicted"/>
<gene>
    <name evidence="2" type="ORF">MIZ03_2966</name>
</gene>
<evidence type="ECO:0000313" key="2">
    <source>
        <dbReference type="EMBL" id="BCO28073.1"/>
    </source>
</evidence>
<keyword evidence="1" id="KW-0472">Membrane</keyword>